<evidence type="ECO:0000256" key="3">
    <source>
        <dbReference type="ARBA" id="ARBA00011738"/>
    </source>
</evidence>
<dbReference type="PROSITE" id="PS00599">
    <property type="entry name" value="AA_TRANSFER_CLASS_2"/>
    <property type="match status" value="1"/>
</dbReference>
<proteinExistence type="inferred from homology"/>
<dbReference type="UniPathway" id="UPA00031">
    <property type="reaction ID" value="UER00012"/>
</dbReference>
<feature type="domain" description="Aminotransferase class I/classII large" evidence="10">
    <location>
        <begin position="28"/>
        <end position="347"/>
    </location>
</feature>
<organism evidence="11 12">
    <name type="scientific">Caldibacillus thermoamylovorans</name>
    <dbReference type="NCBI Taxonomy" id="35841"/>
    <lineage>
        <taxon>Bacteria</taxon>
        <taxon>Bacillati</taxon>
        <taxon>Bacillota</taxon>
        <taxon>Bacilli</taxon>
        <taxon>Bacillales</taxon>
        <taxon>Bacillaceae</taxon>
        <taxon>Caldibacillus</taxon>
    </lineage>
</organism>
<accession>A0A090KQ48</accession>
<evidence type="ECO:0000256" key="4">
    <source>
        <dbReference type="ARBA" id="ARBA00022576"/>
    </source>
</evidence>
<evidence type="ECO:0000259" key="10">
    <source>
        <dbReference type="Pfam" id="PF00155"/>
    </source>
</evidence>
<keyword evidence="4 9" id="KW-0032">Aminotransferase</keyword>
<dbReference type="PANTHER" id="PTHR43643">
    <property type="entry name" value="HISTIDINOL-PHOSPHATE AMINOTRANSFERASE 2"/>
    <property type="match status" value="1"/>
</dbReference>
<dbReference type="InterPro" id="IPR001917">
    <property type="entry name" value="Aminotrans_II_pyridoxalP_BS"/>
</dbReference>
<dbReference type="InterPro" id="IPR015421">
    <property type="entry name" value="PyrdxlP-dep_Trfase_major"/>
</dbReference>
<evidence type="ECO:0000313" key="12">
    <source>
        <dbReference type="Proteomes" id="UP000040576"/>
    </source>
</evidence>
<dbReference type="Gene3D" id="3.40.640.10">
    <property type="entry name" value="Type I PLP-dependent aspartate aminotransferase-like (Major domain)"/>
    <property type="match status" value="1"/>
</dbReference>
<dbReference type="AlphaFoldDB" id="A0A090KQ48"/>
<evidence type="ECO:0000256" key="8">
    <source>
        <dbReference type="ARBA" id="ARBA00047481"/>
    </source>
</evidence>
<dbReference type="PANTHER" id="PTHR43643:SF3">
    <property type="entry name" value="HISTIDINOL-PHOSPHATE AMINOTRANSFERASE"/>
    <property type="match status" value="1"/>
</dbReference>
<evidence type="ECO:0000313" key="11">
    <source>
        <dbReference type="EMBL" id="CEE00779.1"/>
    </source>
</evidence>
<evidence type="ECO:0000256" key="1">
    <source>
        <dbReference type="ARBA" id="ARBA00001933"/>
    </source>
</evidence>
<comment type="catalytic activity">
    <reaction evidence="8 9">
        <text>L-histidinol phosphate + 2-oxoglutarate = 3-(imidazol-4-yl)-2-oxopropyl phosphate + L-glutamate</text>
        <dbReference type="Rhea" id="RHEA:23744"/>
        <dbReference type="ChEBI" id="CHEBI:16810"/>
        <dbReference type="ChEBI" id="CHEBI:29985"/>
        <dbReference type="ChEBI" id="CHEBI:57766"/>
        <dbReference type="ChEBI" id="CHEBI:57980"/>
        <dbReference type="EC" id="2.6.1.9"/>
    </reaction>
</comment>
<comment type="similarity">
    <text evidence="9">Belongs to the class-II pyridoxal-phosphate-dependent aminotransferase family. Histidinol-phosphate aminotransferase subfamily.</text>
</comment>
<evidence type="ECO:0000256" key="9">
    <source>
        <dbReference type="HAMAP-Rule" id="MF_01023"/>
    </source>
</evidence>
<dbReference type="InterPro" id="IPR050106">
    <property type="entry name" value="HistidinolP_aminotransfase"/>
</dbReference>
<dbReference type="CDD" id="cd00609">
    <property type="entry name" value="AAT_like"/>
    <property type="match status" value="1"/>
</dbReference>
<keyword evidence="12" id="KW-1185">Reference proteome</keyword>
<keyword evidence="7 9" id="KW-0368">Histidine biosynthesis</keyword>
<keyword evidence="5 9" id="KW-0808">Transferase</keyword>
<dbReference type="SUPFAM" id="SSF53383">
    <property type="entry name" value="PLP-dependent transferases"/>
    <property type="match status" value="1"/>
</dbReference>
<dbReference type="EMBL" id="CCRF01000035">
    <property type="protein sequence ID" value="CEE00779.1"/>
    <property type="molecule type" value="Genomic_DNA"/>
</dbReference>
<dbReference type="HAMAP" id="MF_01023">
    <property type="entry name" value="HisC_aminotrans_2"/>
    <property type="match status" value="1"/>
</dbReference>
<dbReference type="GO" id="GO:0000105">
    <property type="term" value="P:L-histidine biosynthetic process"/>
    <property type="evidence" value="ECO:0007669"/>
    <property type="project" value="UniProtKB-UniRule"/>
</dbReference>
<keyword evidence="6 9" id="KW-0663">Pyridoxal phosphate</keyword>
<evidence type="ECO:0000256" key="6">
    <source>
        <dbReference type="ARBA" id="ARBA00022898"/>
    </source>
</evidence>
<comment type="cofactor">
    <cofactor evidence="1 9">
        <name>pyridoxal 5'-phosphate</name>
        <dbReference type="ChEBI" id="CHEBI:597326"/>
    </cofactor>
</comment>
<dbReference type="Pfam" id="PF00155">
    <property type="entry name" value="Aminotran_1_2"/>
    <property type="match status" value="1"/>
</dbReference>
<dbReference type="GO" id="GO:0030170">
    <property type="term" value="F:pyridoxal phosphate binding"/>
    <property type="evidence" value="ECO:0007669"/>
    <property type="project" value="InterPro"/>
</dbReference>
<dbReference type="GO" id="GO:0004400">
    <property type="term" value="F:histidinol-phosphate transaminase activity"/>
    <property type="evidence" value="ECO:0007669"/>
    <property type="project" value="UniProtKB-UniRule"/>
</dbReference>
<dbReference type="RefSeq" id="WP_034768573.1">
    <property type="nucleotide sequence ID" value="NZ_CCRF01000035.1"/>
</dbReference>
<dbReference type="InterPro" id="IPR015424">
    <property type="entry name" value="PyrdxlP-dep_Trfase"/>
</dbReference>
<comment type="subunit">
    <text evidence="3 9">Homodimer.</text>
</comment>
<dbReference type="Proteomes" id="UP000040576">
    <property type="component" value="Unassembled WGS sequence"/>
</dbReference>
<dbReference type="NCBIfam" id="TIGR01141">
    <property type="entry name" value="hisC"/>
    <property type="match status" value="1"/>
</dbReference>
<evidence type="ECO:0000256" key="5">
    <source>
        <dbReference type="ARBA" id="ARBA00022679"/>
    </source>
</evidence>
<dbReference type="InterPro" id="IPR015422">
    <property type="entry name" value="PyrdxlP-dep_Trfase_small"/>
</dbReference>
<gene>
    <name evidence="11" type="primary">hisC1</name>
    <name evidence="9" type="synonym">hisC</name>
    <name evidence="11" type="ORF">BT1A1_0932</name>
</gene>
<dbReference type="EC" id="2.6.1.9" evidence="9"/>
<dbReference type="InterPro" id="IPR005861">
    <property type="entry name" value="HisP_aminotrans"/>
</dbReference>
<evidence type="ECO:0000256" key="7">
    <source>
        <dbReference type="ARBA" id="ARBA00023102"/>
    </source>
</evidence>
<comment type="pathway">
    <text evidence="2 9">Amino-acid biosynthesis; L-histidine biosynthesis; L-histidine from 5-phospho-alpha-D-ribose 1-diphosphate: step 7/9.</text>
</comment>
<evidence type="ECO:0000256" key="2">
    <source>
        <dbReference type="ARBA" id="ARBA00005011"/>
    </source>
</evidence>
<keyword evidence="9" id="KW-0028">Amino-acid biosynthesis</keyword>
<dbReference type="Gene3D" id="3.90.1150.10">
    <property type="entry name" value="Aspartate Aminotransferase, domain 1"/>
    <property type="match status" value="1"/>
</dbReference>
<sequence>MKKRILDLQPYKPGKSPEDIKREYNIDKVIKLASNENPYGCSPHVETTVLSSLHDTATYPDGYATELRKKVSDHLHVDENQLLFGSGLDEVIQIISRVLLCEGDNIITANETFPQYKHHAIIEGAQVREIPLDNGSFDLDGMFQAIDDRTKIVWICNPNNPSGTYLNEETLVRFLEKVPPEIVVVLDEAYYEYVTADDYPNSIPLLAHFNHLIVLRTFSKAYGLAAFRIGYAVGNAQLIEKINIARLPFNTSTFAQQAALAALEDQDFVKECVRKNAECLRDFQQTLQRLNVEYYPSQANFIFVRMASPMELFNFFLKKGYIVRPFPNGVRITIGTKEQNKEVLAALEDYVKGHVFN</sequence>
<protein>
    <recommendedName>
        <fullName evidence="9">Histidinol-phosphate aminotransferase</fullName>
        <ecNumber evidence="9">2.6.1.9</ecNumber>
    </recommendedName>
    <alternativeName>
        <fullName evidence="9">Imidazole acetol-phosphate transaminase</fullName>
    </alternativeName>
</protein>
<name>A0A090KQ48_9BACI</name>
<feature type="modified residue" description="N6-(pyridoxal phosphate)lysine" evidence="9">
    <location>
        <position position="220"/>
    </location>
</feature>
<dbReference type="InterPro" id="IPR004839">
    <property type="entry name" value="Aminotransferase_I/II_large"/>
</dbReference>
<reference evidence="11 12" key="1">
    <citation type="submission" date="2014-07" db="EMBL/GenBank/DDBJ databases">
        <authorList>
            <person name="Wibberg Daniel"/>
        </authorList>
    </citation>
    <scope>NUCLEOTIDE SEQUENCE [LARGE SCALE GENOMIC DNA]</scope>
</reference>